<organism evidence="1 2">
    <name type="scientific">Acaulospora morrowiae</name>
    <dbReference type="NCBI Taxonomy" id="94023"/>
    <lineage>
        <taxon>Eukaryota</taxon>
        <taxon>Fungi</taxon>
        <taxon>Fungi incertae sedis</taxon>
        <taxon>Mucoromycota</taxon>
        <taxon>Glomeromycotina</taxon>
        <taxon>Glomeromycetes</taxon>
        <taxon>Diversisporales</taxon>
        <taxon>Acaulosporaceae</taxon>
        <taxon>Acaulospora</taxon>
    </lineage>
</organism>
<proteinExistence type="predicted"/>
<comment type="caution">
    <text evidence="1">The sequence shown here is derived from an EMBL/GenBank/DDBJ whole genome shotgun (WGS) entry which is preliminary data.</text>
</comment>
<dbReference type="EMBL" id="CAJVPV010031521">
    <property type="protein sequence ID" value="CAG8742996.1"/>
    <property type="molecule type" value="Genomic_DNA"/>
</dbReference>
<keyword evidence="2" id="KW-1185">Reference proteome</keyword>
<dbReference type="AlphaFoldDB" id="A0A9N9IM33"/>
<accession>A0A9N9IM33</accession>
<name>A0A9N9IM33_9GLOM</name>
<dbReference type="Proteomes" id="UP000789342">
    <property type="component" value="Unassembled WGS sequence"/>
</dbReference>
<feature type="non-terminal residue" evidence="1">
    <location>
        <position position="203"/>
    </location>
</feature>
<evidence type="ECO:0000313" key="2">
    <source>
        <dbReference type="Proteomes" id="UP000789342"/>
    </source>
</evidence>
<sequence length="203" mass="21670">MERSEVYPENLTIDVTLHSASGDGCCVYTLNNTIDISTPCLETSLYMIVCFDSNALVSGIIKGYITGRSLNLIDIENMRYIAGRGFSLSSLVENTSQFNEGSLRSPNFAENSNYINVGGLDSSSFVDETGYVVEQGLHSLDFIDENVGHIIGESFGSLDVAENTSYIIGESLSSLGAGHIGESLSLLGASENTSHIIGESLSS</sequence>
<evidence type="ECO:0000313" key="1">
    <source>
        <dbReference type="EMBL" id="CAG8742996.1"/>
    </source>
</evidence>
<reference evidence="1" key="1">
    <citation type="submission" date="2021-06" db="EMBL/GenBank/DDBJ databases">
        <authorList>
            <person name="Kallberg Y."/>
            <person name="Tangrot J."/>
            <person name="Rosling A."/>
        </authorList>
    </citation>
    <scope>NUCLEOTIDE SEQUENCE</scope>
    <source>
        <strain evidence="1">CL551</strain>
    </source>
</reference>
<protein>
    <submittedName>
        <fullName evidence="1">1491_t:CDS:1</fullName>
    </submittedName>
</protein>
<gene>
    <name evidence="1" type="ORF">AMORRO_LOCUS14843</name>
</gene>